<dbReference type="Gene3D" id="3.40.190.10">
    <property type="entry name" value="Periplasmic binding protein-like II"/>
    <property type="match status" value="2"/>
</dbReference>
<dbReference type="InterPro" id="IPR001638">
    <property type="entry name" value="Solute-binding_3/MltF_N"/>
</dbReference>
<evidence type="ECO:0000256" key="2">
    <source>
        <dbReference type="SAM" id="SignalP"/>
    </source>
</evidence>
<dbReference type="EMBL" id="FXAG01000003">
    <property type="protein sequence ID" value="SMF02869.1"/>
    <property type="molecule type" value="Genomic_DNA"/>
</dbReference>
<dbReference type="RefSeq" id="WP_085275179.1">
    <property type="nucleotide sequence ID" value="NZ_FXAG01000003.1"/>
</dbReference>
<evidence type="ECO:0000259" key="3">
    <source>
        <dbReference type="SMART" id="SM00062"/>
    </source>
</evidence>
<reference evidence="5" key="1">
    <citation type="submission" date="2017-04" db="EMBL/GenBank/DDBJ databases">
        <authorList>
            <person name="Varghese N."/>
            <person name="Submissions S."/>
        </authorList>
    </citation>
    <scope>NUCLEOTIDE SEQUENCE [LARGE SCALE GENOMIC DNA]</scope>
    <source>
        <strain evidence="5">DSM 22618</strain>
    </source>
</reference>
<accession>A0A1Y6BH96</accession>
<gene>
    <name evidence="4" type="ORF">SAMN02745746_00841</name>
</gene>
<protein>
    <submittedName>
        <fullName evidence="4">Amino acid ABC transporter substrate-binding protein, PAAT family</fullName>
    </submittedName>
</protein>
<feature type="signal peptide" evidence="2">
    <location>
        <begin position="1"/>
        <end position="21"/>
    </location>
</feature>
<sequence length="262" mass="28209">MKRIVQALLVGAAVATSSAYAQDVVRIGTLADYAPFEYRDPSGQLKGMEIELGQQMCQSMQVKCQWVTMDFDALIPALKARKIDAALAQMSVNPERLKTVDFSRIFTIAPVQYVAKGLIGISDNPASLRGKTVGVQSGSIHESYLKTRLPSASSGIEMKVYQGLDQAWLDLQAGRIQAVLADSTVGLDWITKEGRKGGFVLVGKPVSDPEIFGEGTAVAVRKGDARLKARFDQAIATVHGNGSFAAVNKQYFPFSIAPVAAR</sequence>
<evidence type="ECO:0000313" key="5">
    <source>
        <dbReference type="Proteomes" id="UP000192920"/>
    </source>
</evidence>
<feature type="chain" id="PRO_5013029000" evidence="2">
    <location>
        <begin position="22"/>
        <end position="262"/>
    </location>
</feature>
<keyword evidence="5" id="KW-1185">Reference proteome</keyword>
<dbReference type="Proteomes" id="UP000192920">
    <property type="component" value="Unassembled WGS sequence"/>
</dbReference>
<dbReference type="SUPFAM" id="SSF53850">
    <property type="entry name" value="Periplasmic binding protein-like II"/>
    <property type="match status" value="1"/>
</dbReference>
<feature type="domain" description="Solute-binding protein family 3/N-terminal" evidence="3">
    <location>
        <begin position="24"/>
        <end position="255"/>
    </location>
</feature>
<name>A0A1Y6BH96_9NEIS</name>
<proteinExistence type="predicted"/>
<keyword evidence="1 2" id="KW-0732">Signal</keyword>
<evidence type="ECO:0000313" key="4">
    <source>
        <dbReference type="EMBL" id="SMF02869.1"/>
    </source>
</evidence>
<dbReference type="STRING" id="1123014.SAMN02745746_00841"/>
<dbReference type="PANTHER" id="PTHR35936">
    <property type="entry name" value="MEMBRANE-BOUND LYTIC MUREIN TRANSGLYCOSYLASE F"/>
    <property type="match status" value="1"/>
</dbReference>
<organism evidence="4 5">
    <name type="scientific">Pseudogulbenkiania subflava DSM 22618</name>
    <dbReference type="NCBI Taxonomy" id="1123014"/>
    <lineage>
        <taxon>Bacteria</taxon>
        <taxon>Pseudomonadati</taxon>
        <taxon>Pseudomonadota</taxon>
        <taxon>Betaproteobacteria</taxon>
        <taxon>Neisseriales</taxon>
        <taxon>Chromobacteriaceae</taxon>
        <taxon>Pseudogulbenkiania</taxon>
    </lineage>
</organism>
<evidence type="ECO:0000256" key="1">
    <source>
        <dbReference type="ARBA" id="ARBA00022729"/>
    </source>
</evidence>
<dbReference type="Pfam" id="PF00497">
    <property type="entry name" value="SBP_bac_3"/>
    <property type="match status" value="1"/>
</dbReference>
<dbReference type="SMART" id="SM00062">
    <property type="entry name" value="PBPb"/>
    <property type="match status" value="1"/>
</dbReference>
<dbReference type="PANTHER" id="PTHR35936:SF13">
    <property type="entry name" value="HISTIDINE-BINDING PERIPLASMIC PROTEIN"/>
    <property type="match status" value="1"/>
</dbReference>
<dbReference type="AlphaFoldDB" id="A0A1Y6BH96"/>